<keyword evidence="2" id="KW-0808">Transferase</keyword>
<dbReference type="AlphaFoldDB" id="A7I4J9"/>
<dbReference type="STRING" id="456442.Mboo_0136"/>
<keyword evidence="3" id="KW-1185">Reference proteome</keyword>
<dbReference type="SUPFAM" id="SSF55729">
    <property type="entry name" value="Acyl-CoA N-acyltransferases (Nat)"/>
    <property type="match status" value="1"/>
</dbReference>
<accession>A7I4J9</accession>
<protein>
    <submittedName>
        <fullName evidence="2">Ribosomal-protein-alanine acetyltransferase</fullName>
    </submittedName>
</protein>
<organism evidence="2 3">
    <name type="scientific">Methanoregula boonei (strain DSM 21154 / JCM 14090 / 6A8)</name>
    <dbReference type="NCBI Taxonomy" id="456442"/>
    <lineage>
        <taxon>Archaea</taxon>
        <taxon>Methanobacteriati</taxon>
        <taxon>Methanobacteriota</taxon>
        <taxon>Stenosarchaea group</taxon>
        <taxon>Methanomicrobia</taxon>
        <taxon>Methanomicrobiales</taxon>
        <taxon>Methanoregulaceae</taxon>
        <taxon>Methanoregula</taxon>
    </lineage>
</organism>
<dbReference type="InterPro" id="IPR016181">
    <property type="entry name" value="Acyl_CoA_acyltransferase"/>
</dbReference>
<dbReference type="PROSITE" id="PS51186">
    <property type="entry name" value="GNAT"/>
    <property type="match status" value="1"/>
</dbReference>
<dbReference type="HOGENOM" id="CLU_013985_23_0_2"/>
<dbReference type="Gene3D" id="3.40.630.30">
    <property type="match status" value="1"/>
</dbReference>
<dbReference type="eggNOG" id="arCOG00833">
    <property type="taxonomic scope" value="Archaea"/>
</dbReference>
<dbReference type="CDD" id="cd04301">
    <property type="entry name" value="NAT_SF"/>
    <property type="match status" value="1"/>
</dbReference>
<evidence type="ECO:0000313" key="2">
    <source>
        <dbReference type="EMBL" id="ABS54660.1"/>
    </source>
</evidence>
<dbReference type="KEGG" id="mbn:Mboo_0136"/>
<dbReference type="NCBIfam" id="TIGR01575">
    <property type="entry name" value="rimI"/>
    <property type="match status" value="1"/>
</dbReference>
<dbReference type="GeneID" id="5411199"/>
<gene>
    <name evidence="2" type="ordered locus">Mboo_0136</name>
</gene>
<dbReference type="GO" id="GO:0008999">
    <property type="term" value="F:protein-N-terminal-alanine acetyltransferase activity"/>
    <property type="evidence" value="ECO:0007669"/>
    <property type="project" value="TreeGrafter"/>
</dbReference>
<dbReference type="InterPro" id="IPR000182">
    <property type="entry name" value="GNAT_dom"/>
</dbReference>
<evidence type="ECO:0000259" key="1">
    <source>
        <dbReference type="PROSITE" id="PS51186"/>
    </source>
</evidence>
<reference evidence="3" key="1">
    <citation type="journal article" date="2015" name="Microbiology">
        <title>Genome of Methanoregula boonei 6A8 reveals adaptations to oligotrophic peatland environments.</title>
        <authorList>
            <person name="Braeuer S."/>
            <person name="Cadillo-Quiroz H."/>
            <person name="Kyrpides N."/>
            <person name="Woyke T."/>
            <person name="Goodwin L."/>
            <person name="Detter C."/>
            <person name="Podell S."/>
            <person name="Yavitt J.B."/>
            <person name="Zinder S.H."/>
        </authorList>
    </citation>
    <scope>NUCLEOTIDE SEQUENCE [LARGE SCALE GENOMIC DNA]</scope>
    <source>
        <strain evidence="3">DSM 21154 / JCM 14090 / 6A8</strain>
    </source>
</reference>
<dbReference type="InterPro" id="IPR006464">
    <property type="entry name" value="AcTrfase_RimI/Ard1"/>
</dbReference>
<dbReference type="Pfam" id="PF00583">
    <property type="entry name" value="Acetyltransf_1"/>
    <property type="match status" value="1"/>
</dbReference>
<dbReference type="InterPro" id="IPR050276">
    <property type="entry name" value="MshD_Acetyltransferase"/>
</dbReference>
<evidence type="ECO:0000313" key="3">
    <source>
        <dbReference type="Proteomes" id="UP000002408"/>
    </source>
</evidence>
<dbReference type="PANTHER" id="PTHR43617">
    <property type="entry name" value="L-AMINO ACID N-ACETYLTRANSFERASE"/>
    <property type="match status" value="1"/>
</dbReference>
<dbReference type="RefSeq" id="WP_011991148.1">
    <property type="nucleotide sequence ID" value="NC_009712.1"/>
</dbReference>
<feature type="domain" description="N-acetyltransferase" evidence="1">
    <location>
        <begin position="24"/>
        <end position="171"/>
    </location>
</feature>
<dbReference type="EMBL" id="CP000780">
    <property type="protein sequence ID" value="ABS54660.1"/>
    <property type="molecule type" value="Genomic_DNA"/>
</dbReference>
<name>A7I4J9_METB6</name>
<proteinExistence type="predicted"/>
<sequence length="172" mass="19217">MISHEQDPVPMIRSLPGAFSPTTPLIRPATPADVPTIVAIEKDAFADPWDAEIFTEALSYYPTTYLVAEVEGTVAGFIVGALEDTGENIYGHICNFAVAAPFRSRGIGRQLVLRLENQFALERATGAQLEVRESNAPAQRFYRRLGYQHVFYVGGYYANGEDAFVMMKWFRF</sequence>
<dbReference type="PANTHER" id="PTHR43617:SF20">
    <property type="entry name" value="N-ALPHA-ACETYLTRANSFERASE RIMI"/>
    <property type="match status" value="1"/>
</dbReference>
<dbReference type="Proteomes" id="UP000002408">
    <property type="component" value="Chromosome"/>
</dbReference>